<protein>
    <submittedName>
        <fullName evidence="1">Uncharacterized protein</fullName>
    </submittedName>
</protein>
<evidence type="ECO:0000313" key="1">
    <source>
        <dbReference type="EMBL" id="OAO89226.1"/>
    </source>
</evidence>
<accession>A0A178U5M7</accession>
<name>A0A178U5M7_ARATH</name>
<sequence>MLITHRRLVRTEGQCPPNLSRLPALRSNWYLIGAGGGLVSCKALATGRGSCH</sequence>
<comment type="caution">
    <text evidence="1">The sequence shown here is derived from an EMBL/GenBank/DDBJ whole genome shotgun (WGS) entry which is preliminary data.</text>
</comment>
<geneLocation type="mitochondrion" evidence="1"/>
<reference evidence="2" key="1">
    <citation type="journal article" date="2016" name="Proc. Natl. Acad. Sci. U.S.A.">
        <title>Chromosome-level assembly of Arabidopsis thaliana Ler reveals the extent of translocation and inversion polymorphisms.</title>
        <authorList>
            <person name="Zapata L."/>
            <person name="Ding J."/>
            <person name="Willing E.M."/>
            <person name="Hartwig B."/>
            <person name="Bezdan D."/>
            <person name="Jiao W.B."/>
            <person name="Patel V."/>
            <person name="Velikkakam James G."/>
            <person name="Koornneef M."/>
            <person name="Ossowski S."/>
            <person name="Schneeberger K."/>
        </authorList>
    </citation>
    <scope>NUCLEOTIDE SEQUENCE [LARGE SCALE GENOMIC DNA]</scope>
    <source>
        <strain evidence="2">cv. Landsberg erecta</strain>
    </source>
</reference>
<organism evidence="1 2">
    <name type="scientific">Arabidopsis thaliana</name>
    <name type="common">Mouse-ear cress</name>
    <dbReference type="NCBI Taxonomy" id="3702"/>
    <lineage>
        <taxon>Eukaryota</taxon>
        <taxon>Viridiplantae</taxon>
        <taxon>Streptophyta</taxon>
        <taxon>Embryophyta</taxon>
        <taxon>Tracheophyta</taxon>
        <taxon>Spermatophyta</taxon>
        <taxon>Magnoliopsida</taxon>
        <taxon>eudicotyledons</taxon>
        <taxon>Gunneridae</taxon>
        <taxon>Pentapetalae</taxon>
        <taxon>rosids</taxon>
        <taxon>malvids</taxon>
        <taxon>Brassicales</taxon>
        <taxon>Brassicaceae</taxon>
        <taxon>Camelineae</taxon>
        <taxon>Arabidopsis</taxon>
    </lineage>
</organism>
<proteinExistence type="predicted"/>
<dbReference type="EMBL" id="LUHQ01000019">
    <property type="protein sequence ID" value="OAO89226.1"/>
    <property type="molecule type" value="Genomic_DNA"/>
</dbReference>
<dbReference type="Proteomes" id="UP000078284">
    <property type="component" value="Unassembled WGS sequence"/>
</dbReference>
<keyword evidence="1" id="KW-0496">Mitochondrion</keyword>
<gene>
    <name evidence="1" type="ORF">AXX17_ATUG02810</name>
</gene>
<dbReference type="AlphaFoldDB" id="A0A178U5M7"/>
<evidence type="ECO:0000313" key="2">
    <source>
        <dbReference type="Proteomes" id="UP000078284"/>
    </source>
</evidence>